<dbReference type="GO" id="GO:0016740">
    <property type="term" value="F:transferase activity"/>
    <property type="evidence" value="ECO:0007669"/>
    <property type="project" value="UniProtKB-KW"/>
</dbReference>
<keyword evidence="2" id="KW-1185">Reference proteome</keyword>
<reference evidence="1 2" key="1">
    <citation type="submission" date="2018-10" db="EMBL/GenBank/DDBJ databases">
        <title>Notoacmeibacter sp. M2BS9Y-3-1, whole genome shotgun sequence.</title>
        <authorList>
            <person name="Tuo L."/>
        </authorList>
    </citation>
    <scope>NUCLEOTIDE SEQUENCE [LARGE SCALE GENOMIC DNA]</scope>
    <source>
        <strain evidence="1 2">M2BS9Y-3-1</strain>
    </source>
</reference>
<dbReference type="EMBL" id="RCWN01000001">
    <property type="protein sequence ID" value="RLQ89567.1"/>
    <property type="molecule type" value="Genomic_DNA"/>
</dbReference>
<comment type="caution">
    <text evidence="1">The sequence shown here is derived from an EMBL/GenBank/DDBJ whole genome shotgun (WGS) entry which is preliminary data.</text>
</comment>
<accession>A0A3L7JFQ6</accession>
<evidence type="ECO:0000313" key="1">
    <source>
        <dbReference type="EMBL" id="RLQ89567.1"/>
    </source>
</evidence>
<dbReference type="Proteomes" id="UP000281094">
    <property type="component" value="Unassembled WGS sequence"/>
</dbReference>
<keyword evidence="1" id="KW-0808">Transferase</keyword>
<protein>
    <submittedName>
        <fullName evidence="1">Methionyl-tRNA formyltransferase</fullName>
    </submittedName>
</protein>
<gene>
    <name evidence="1" type="ORF">D8780_10860</name>
</gene>
<name>A0A3L7JFQ6_9HYPH</name>
<organism evidence="1 2">
    <name type="scientific">Notoacmeibacter ruber</name>
    <dbReference type="NCBI Taxonomy" id="2670375"/>
    <lineage>
        <taxon>Bacteria</taxon>
        <taxon>Pseudomonadati</taxon>
        <taxon>Pseudomonadota</taxon>
        <taxon>Alphaproteobacteria</taxon>
        <taxon>Hyphomicrobiales</taxon>
        <taxon>Notoacmeibacteraceae</taxon>
        <taxon>Notoacmeibacter</taxon>
    </lineage>
</organism>
<proteinExistence type="predicted"/>
<dbReference type="AlphaFoldDB" id="A0A3L7JFQ6"/>
<evidence type="ECO:0000313" key="2">
    <source>
        <dbReference type="Proteomes" id="UP000281094"/>
    </source>
</evidence>
<sequence length="66" mass="7796">MERISLHDPIEAIYYLHEKDGRKLFQLNTMGRDSREIPGKVSQSIQLDQESAEQLVLILQRHFNMK</sequence>